<dbReference type="Pfam" id="PF00153">
    <property type="entry name" value="Mito_carr"/>
    <property type="match status" value="3"/>
</dbReference>
<dbReference type="Gene3D" id="1.50.40.10">
    <property type="entry name" value="Mitochondrial carrier domain"/>
    <property type="match status" value="2"/>
</dbReference>
<proteinExistence type="inferred from homology"/>
<keyword evidence="5" id="KW-0999">Mitochondrion inner membrane</keyword>
<feature type="repeat" description="Solcar" evidence="9">
    <location>
        <begin position="332"/>
        <end position="448"/>
    </location>
</feature>
<organism evidence="13 14">
    <name type="scientific">Sporothrix bragantina</name>
    <dbReference type="NCBI Taxonomy" id="671064"/>
    <lineage>
        <taxon>Eukaryota</taxon>
        <taxon>Fungi</taxon>
        <taxon>Dikarya</taxon>
        <taxon>Ascomycota</taxon>
        <taxon>Pezizomycotina</taxon>
        <taxon>Sordariomycetes</taxon>
        <taxon>Sordariomycetidae</taxon>
        <taxon>Ophiostomatales</taxon>
        <taxon>Ophiostomataceae</taxon>
        <taxon>Sporothrix</taxon>
    </lineage>
</organism>
<keyword evidence="8 9" id="KW-0472">Membrane</keyword>
<dbReference type="Proteomes" id="UP001642406">
    <property type="component" value="Unassembled WGS sequence"/>
</dbReference>
<feature type="region of interest" description="Disordered" evidence="11">
    <location>
        <begin position="1"/>
        <end position="125"/>
    </location>
</feature>
<evidence type="ECO:0000256" key="6">
    <source>
        <dbReference type="ARBA" id="ARBA00022989"/>
    </source>
</evidence>
<feature type="transmembrane region" description="Helical" evidence="12">
    <location>
        <begin position="294"/>
        <end position="316"/>
    </location>
</feature>
<evidence type="ECO:0000256" key="10">
    <source>
        <dbReference type="RuleBase" id="RU000488"/>
    </source>
</evidence>
<reference evidence="13 14" key="1">
    <citation type="submission" date="2024-01" db="EMBL/GenBank/DDBJ databases">
        <authorList>
            <person name="Allen C."/>
            <person name="Tagirdzhanova G."/>
        </authorList>
    </citation>
    <scope>NUCLEOTIDE SEQUENCE [LARGE SCALE GENOMIC DNA]</scope>
</reference>
<dbReference type="InterPro" id="IPR049562">
    <property type="entry name" value="SLC25A33/36-like"/>
</dbReference>
<keyword evidence="2 10" id="KW-0813">Transport</keyword>
<feature type="transmembrane region" description="Helical" evidence="12">
    <location>
        <begin position="336"/>
        <end position="358"/>
    </location>
</feature>
<dbReference type="SUPFAM" id="SSF103506">
    <property type="entry name" value="Mitochondrial carrier"/>
    <property type="match status" value="1"/>
</dbReference>
<dbReference type="EMBL" id="CAWUHC010000003">
    <property type="protein sequence ID" value="CAK7209677.1"/>
    <property type="molecule type" value="Genomic_DNA"/>
</dbReference>
<feature type="compositionally biased region" description="Pro residues" evidence="11">
    <location>
        <begin position="41"/>
        <end position="50"/>
    </location>
</feature>
<evidence type="ECO:0000256" key="11">
    <source>
        <dbReference type="SAM" id="MobiDB-lite"/>
    </source>
</evidence>
<dbReference type="PANTHER" id="PTHR45829">
    <property type="entry name" value="MITOCHONDRIAL CARRIER PROTEIN RIM2"/>
    <property type="match status" value="1"/>
</dbReference>
<dbReference type="InterPro" id="IPR018108">
    <property type="entry name" value="MCP_transmembrane"/>
</dbReference>
<keyword evidence="3 9" id="KW-0812">Transmembrane</keyword>
<evidence type="ECO:0000256" key="8">
    <source>
        <dbReference type="ARBA" id="ARBA00023136"/>
    </source>
</evidence>
<feature type="region of interest" description="Disordered" evidence="11">
    <location>
        <begin position="162"/>
        <end position="192"/>
    </location>
</feature>
<dbReference type="PANTHER" id="PTHR45829:SF1">
    <property type="entry name" value="CARRIER PROTEIN, PUTATIVE (AFU_ORTHOLOGUE AFUA_4G06780)-RELATED"/>
    <property type="match status" value="1"/>
</dbReference>
<name>A0ABP0AR07_9PEZI</name>
<keyword evidence="6 12" id="KW-1133">Transmembrane helix</keyword>
<evidence type="ECO:0000256" key="12">
    <source>
        <dbReference type="SAM" id="Phobius"/>
    </source>
</evidence>
<protein>
    <submittedName>
        <fullName evidence="13">Uncharacterized protein</fullName>
    </submittedName>
</protein>
<accession>A0ABP0AR07</accession>
<keyword evidence="7" id="KW-0496">Mitochondrion</keyword>
<feature type="repeat" description="Solcar" evidence="9">
    <location>
        <begin position="216"/>
        <end position="323"/>
    </location>
</feature>
<gene>
    <name evidence="13" type="ORF">SBRCBS47491_000523</name>
</gene>
<feature type="compositionally biased region" description="Basic and acidic residues" evidence="11">
    <location>
        <begin position="1"/>
        <end position="27"/>
    </location>
</feature>
<evidence type="ECO:0000313" key="14">
    <source>
        <dbReference type="Proteomes" id="UP001642406"/>
    </source>
</evidence>
<evidence type="ECO:0000313" key="13">
    <source>
        <dbReference type="EMBL" id="CAK7209677.1"/>
    </source>
</evidence>
<feature type="compositionally biased region" description="Polar residues" evidence="11">
    <location>
        <begin position="65"/>
        <end position="88"/>
    </location>
</feature>
<evidence type="ECO:0000256" key="4">
    <source>
        <dbReference type="ARBA" id="ARBA00022737"/>
    </source>
</evidence>
<comment type="caution">
    <text evidence="13">The sequence shown here is derived from an EMBL/GenBank/DDBJ whole genome shotgun (WGS) entry which is preliminary data.</text>
</comment>
<evidence type="ECO:0000256" key="5">
    <source>
        <dbReference type="ARBA" id="ARBA00022792"/>
    </source>
</evidence>
<comment type="subcellular location">
    <subcellularLocation>
        <location evidence="1">Mitochondrion inner membrane</location>
        <topology evidence="1">Multi-pass membrane protein</topology>
    </subcellularLocation>
</comment>
<keyword evidence="4" id="KW-0677">Repeat</keyword>
<comment type="similarity">
    <text evidence="10">Belongs to the mitochondrial carrier (TC 2.A.29) family.</text>
</comment>
<dbReference type="PROSITE" id="PS50920">
    <property type="entry name" value="SOLCAR"/>
    <property type="match status" value="3"/>
</dbReference>
<evidence type="ECO:0000256" key="2">
    <source>
        <dbReference type="ARBA" id="ARBA00022448"/>
    </source>
</evidence>
<keyword evidence="14" id="KW-1185">Reference proteome</keyword>
<feature type="repeat" description="Solcar" evidence="9">
    <location>
        <begin position="465"/>
        <end position="563"/>
    </location>
</feature>
<dbReference type="InterPro" id="IPR023395">
    <property type="entry name" value="MCP_dom_sf"/>
</dbReference>
<evidence type="ECO:0000256" key="9">
    <source>
        <dbReference type="PROSITE-ProRule" id="PRU00282"/>
    </source>
</evidence>
<evidence type="ECO:0000256" key="1">
    <source>
        <dbReference type="ARBA" id="ARBA00004448"/>
    </source>
</evidence>
<sequence>MSGHAPEGRAAEENESHAARMSNRDGPSDDSATSTSLGAAEPPPPIPPTPSQSTPSSNDGDGITPPQTIAPASTATETSNNSNVSSINPDAVPAVLEPILDSSVPSPPSHTSAHSSTHHHHHSSPAFAERFLPQHVDPSHVISSAGPSSLPIELPAIRAENDSIQSSPSPSSSPTADSTLASTSSSSNSPRLPIISANAANLRLLSTFERWTVRASESQFNALAGAVGGFTSGIFTCPLDVIKTKLQAQGGFAALQKVGAEATGTAAASHNHHRLYNGLVGTARVIWRDEGVRGLYRGLGPIIMGYLPTWAVWFTVYNKSKIWLNERYHIENTFVVNFWSSVIAGASSTIVTNPIWVIKTRLMSQMPKATVANANGASAAGGAGAGAGATSARPTISTPWHYKSTLDAARKMYTTEGILSFYSGLTPALLGLTHVAVQFPAYEYLKTKFTGRGMGESPGDGGAPAHWMGVLSATILSKVLASSLTYPHEVIRTRLQTQRRTAAKTAAASGGEPPRYKGLVTTFRTILREEGWRVFYAGLGTNMMRAVPAATVTMLTYEYVMRSLKQTRHDAWQKLEGY</sequence>
<evidence type="ECO:0000256" key="7">
    <source>
        <dbReference type="ARBA" id="ARBA00023128"/>
    </source>
</evidence>
<evidence type="ECO:0000256" key="3">
    <source>
        <dbReference type="ARBA" id="ARBA00022692"/>
    </source>
</evidence>